<name>A0A2A6ZE76_9FIRM</name>
<dbReference type="SUPFAM" id="SSF51658">
    <property type="entry name" value="Xylose isomerase-like"/>
    <property type="match status" value="1"/>
</dbReference>
<dbReference type="Gene3D" id="3.20.20.150">
    <property type="entry name" value="Divalent-metal-dependent TIM barrel enzymes"/>
    <property type="match status" value="1"/>
</dbReference>
<proteinExistence type="predicted"/>
<feature type="domain" description="Xylose isomerase-like TIM barrel" evidence="1">
    <location>
        <begin position="23"/>
        <end position="276"/>
    </location>
</feature>
<dbReference type="InterPro" id="IPR036237">
    <property type="entry name" value="Xyl_isomerase-like_sf"/>
</dbReference>
<evidence type="ECO:0000313" key="2">
    <source>
        <dbReference type="EMBL" id="PDX59604.1"/>
    </source>
</evidence>
<reference evidence="2 3" key="1">
    <citation type="journal article" date="2017" name="Front. Microbiol.">
        <title>New Insights into the Diversity of the Genus Faecalibacterium.</title>
        <authorList>
            <person name="Benevides L."/>
            <person name="Burman S."/>
            <person name="Martin R."/>
            <person name="Robert V."/>
            <person name="Thomas M."/>
            <person name="Miquel S."/>
            <person name="Chain F."/>
            <person name="Sokol H."/>
            <person name="Bermudez-Humaran L.G."/>
            <person name="Morrison M."/>
            <person name="Langella P."/>
            <person name="Azevedo V.A."/>
            <person name="Chatel J.M."/>
            <person name="Soares S."/>
        </authorList>
    </citation>
    <scope>NUCLEOTIDE SEQUENCE [LARGE SCALE GENOMIC DNA]</scope>
    <source>
        <strain evidence="3">CNCM I-4540</strain>
    </source>
</reference>
<dbReference type="InterPro" id="IPR013022">
    <property type="entry name" value="Xyl_isomerase-like_TIM-brl"/>
</dbReference>
<dbReference type="GO" id="GO:0016853">
    <property type="term" value="F:isomerase activity"/>
    <property type="evidence" value="ECO:0007669"/>
    <property type="project" value="UniProtKB-KW"/>
</dbReference>
<gene>
    <name evidence="2" type="ORF">CGS46_01470</name>
</gene>
<keyword evidence="3" id="KW-1185">Reference proteome</keyword>
<dbReference type="Pfam" id="PF01261">
    <property type="entry name" value="AP_endonuc_2"/>
    <property type="match status" value="1"/>
</dbReference>
<dbReference type="AlphaFoldDB" id="A0A2A6ZE76"/>
<dbReference type="InterPro" id="IPR050312">
    <property type="entry name" value="IolE/XylAMocC-like"/>
</dbReference>
<protein>
    <submittedName>
        <fullName evidence="2">Xylose isomerase</fullName>
    </submittedName>
</protein>
<dbReference type="PANTHER" id="PTHR12110:SF21">
    <property type="entry name" value="XYLOSE ISOMERASE-LIKE TIM BARREL DOMAIN-CONTAINING PROTEIN"/>
    <property type="match status" value="1"/>
</dbReference>
<evidence type="ECO:0000259" key="1">
    <source>
        <dbReference type="Pfam" id="PF01261"/>
    </source>
</evidence>
<dbReference type="PANTHER" id="PTHR12110">
    <property type="entry name" value="HYDROXYPYRUVATE ISOMERASE"/>
    <property type="match status" value="1"/>
</dbReference>
<keyword evidence="2" id="KW-0413">Isomerase</keyword>
<dbReference type="Proteomes" id="UP000220752">
    <property type="component" value="Unassembled WGS sequence"/>
</dbReference>
<organism evidence="2 3">
    <name type="scientific">Faecalibacterium langellae</name>
    <dbReference type="NCBI Taxonomy" id="3435293"/>
    <lineage>
        <taxon>Bacteria</taxon>
        <taxon>Bacillati</taxon>
        <taxon>Bacillota</taxon>
        <taxon>Clostridia</taxon>
        <taxon>Eubacteriales</taxon>
        <taxon>Oscillospiraceae</taxon>
        <taxon>Faecalibacterium</taxon>
    </lineage>
</organism>
<sequence length="282" mass="31599">MIQFGLRLHDAEKLPVEQVLPLVRQKGFTCAHVALSKSFKELPCTPSALTPGYALYLRHLFEKNGIDIAVLGNYLNLAHPDADALHAIQEKYYAHIRFASLLGCGMVGTETGAPNAEYKFCPECRSDEALATFIRNFKPVVRCAEQYGVTIAIEPVVKHIVYDARRARTVLDEIGSPNLQILFDPVNLLNMENVDRREEVFAEAIELLGKDIAMIHFKDFLRKDAGGQLAATGAGQGGMEDYRTILRFAKQEKPYIFATLENTTPENAVECLNYLKKQYDEC</sequence>
<accession>A0A2A6ZE76</accession>
<dbReference type="EMBL" id="NMTQ01000011">
    <property type="protein sequence ID" value="PDX59604.1"/>
    <property type="molecule type" value="Genomic_DNA"/>
</dbReference>
<evidence type="ECO:0000313" key="3">
    <source>
        <dbReference type="Proteomes" id="UP000220752"/>
    </source>
</evidence>
<comment type="caution">
    <text evidence="2">The sequence shown here is derived from an EMBL/GenBank/DDBJ whole genome shotgun (WGS) entry which is preliminary data.</text>
</comment>